<dbReference type="PANTHER" id="PTHR22576">
    <property type="entry name" value="MUCOSA ASSOCIATED LYMPHOID TISSUE LYMPHOMA TRANSLOCATION PROTEIN 1/PARACASPASE"/>
    <property type="match status" value="1"/>
</dbReference>
<protein>
    <submittedName>
        <fullName evidence="6">Caspase 7</fullName>
        <ecNumber evidence="6">3.4.22.60</ecNumber>
    </submittedName>
</protein>
<evidence type="ECO:0000259" key="5">
    <source>
        <dbReference type="PROSITE" id="PS50208"/>
    </source>
</evidence>
<organism evidence="6 7">
    <name type="scientific">Mytilus galloprovincialis</name>
    <name type="common">Mediterranean mussel</name>
    <dbReference type="NCBI Taxonomy" id="29158"/>
    <lineage>
        <taxon>Eukaryota</taxon>
        <taxon>Metazoa</taxon>
        <taxon>Spiralia</taxon>
        <taxon>Lophotrochozoa</taxon>
        <taxon>Mollusca</taxon>
        <taxon>Bivalvia</taxon>
        <taxon>Autobranchia</taxon>
        <taxon>Pteriomorphia</taxon>
        <taxon>Mytilida</taxon>
        <taxon>Mytiloidea</taxon>
        <taxon>Mytilidae</taxon>
        <taxon>Mytilinae</taxon>
        <taxon>Mytilus</taxon>
    </lineage>
</organism>
<feature type="region of interest" description="Disordered" evidence="3">
    <location>
        <begin position="1"/>
        <end position="26"/>
    </location>
</feature>
<comment type="similarity">
    <text evidence="1 2">Belongs to the peptidase C14A family.</text>
</comment>
<dbReference type="InterPro" id="IPR001309">
    <property type="entry name" value="Pept_C14_p20"/>
</dbReference>
<dbReference type="OrthoDB" id="6114029at2759"/>
<dbReference type="GO" id="GO:0006508">
    <property type="term" value="P:proteolysis"/>
    <property type="evidence" value="ECO:0007669"/>
    <property type="project" value="InterPro"/>
</dbReference>
<dbReference type="PROSITE" id="PS50207">
    <property type="entry name" value="CASPASE_P10"/>
    <property type="match status" value="1"/>
</dbReference>
<dbReference type="InterPro" id="IPR011600">
    <property type="entry name" value="Pept_C14_caspase"/>
</dbReference>
<gene>
    <name evidence="6" type="ORF">MGAL_10B025764</name>
</gene>
<feature type="domain" description="Caspase family p10" evidence="4">
    <location>
        <begin position="322"/>
        <end position="410"/>
    </location>
</feature>
<dbReference type="SUPFAM" id="SSF52129">
    <property type="entry name" value="Caspase-like"/>
    <property type="match status" value="1"/>
</dbReference>
<dbReference type="InterPro" id="IPR002138">
    <property type="entry name" value="Pept_C14_p10"/>
</dbReference>
<dbReference type="Pfam" id="PF00656">
    <property type="entry name" value="Peptidase_C14"/>
    <property type="match status" value="1"/>
</dbReference>
<dbReference type="InterPro" id="IPR052039">
    <property type="entry name" value="Caspase-related_regulators"/>
</dbReference>
<comment type="caution">
    <text evidence="6">The sequence shown here is derived from an EMBL/GenBank/DDBJ whole genome shotgun (WGS) entry which is preliminary data.</text>
</comment>
<dbReference type="PRINTS" id="PR00376">
    <property type="entry name" value="IL1BCENZYME"/>
</dbReference>
<evidence type="ECO:0000256" key="2">
    <source>
        <dbReference type="RuleBase" id="RU003971"/>
    </source>
</evidence>
<dbReference type="PANTHER" id="PTHR22576:SF41">
    <property type="entry name" value="CASPASE 14, APOPTOSIS-RELATED CYSTEINE PEPTIDASE"/>
    <property type="match status" value="1"/>
</dbReference>
<accession>A0A8B6C826</accession>
<dbReference type="EC" id="3.4.22.60" evidence="6"/>
<dbReference type="SMART" id="SM00115">
    <property type="entry name" value="CASc"/>
    <property type="match status" value="1"/>
</dbReference>
<keyword evidence="7" id="KW-1185">Reference proteome</keyword>
<reference evidence="6" key="1">
    <citation type="submission" date="2018-11" db="EMBL/GenBank/DDBJ databases">
        <authorList>
            <person name="Alioto T."/>
            <person name="Alioto T."/>
        </authorList>
    </citation>
    <scope>NUCLEOTIDE SEQUENCE</scope>
</reference>
<evidence type="ECO:0000313" key="6">
    <source>
        <dbReference type="EMBL" id="VDI00435.1"/>
    </source>
</evidence>
<dbReference type="InterPro" id="IPR029030">
    <property type="entry name" value="Caspase-like_dom_sf"/>
</dbReference>
<dbReference type="PROSITE" id="PS50208">
    <property type="entry name" value="CASPASE_P20"/>
    <property type="match status" value="1"/>
</dbReference>
<dbReference type="InterPro" id="IPR011029">
    <property type="entry name" value="DEATH-like_dom_sf"/>
</dbReference>
<feature type="compositionally biased region" description="Basic and acidic residues" evidence="3">
    <location>
        <begin position="1"/>
        <end position="25"/>
    </location>
</feature>
<feature type="domain" description="Caspase family p20" evidence="5">
    <location>
        <begin position="214"/>
        <end position="304"/>
    </location>
</feature>
<dbReference type="Gene3D" id="3.40.50.1460">
    <property type="match status" value="1"/>
</dbReference>
<keyword evidence="6" id="KW-0378">Hydrolase</keyword>
<sequence>MEMYCRRKTEDHEQNMGNNRKDGQKTKHKLRTFIAALHADAIPGNDTNVNFLNTPTDEALSELSQHLGIGTLQLGIELGLNLAEIEQSCYKFQRNLQELNKDILLKWKNKSRVKTTRCLMMALQMVKNGGTTYLDKLVKNSSMFERITYPKQMFDKPMDPHGLLLEDKCDSHIEKIYEKKAGQTGLAVIVNYSHKRHASEADVERLETFFVNIVKYHVEIVEDKAKSTLMQTFESIRKNEMTSKAADKYHCFVLVMMCHGEKDTLHIITTKGVVENIKVQEVIDQFKLTDFSGKPKFFIFQACRHQPGTRTDEADSLESQNLKGKLHQDADLLVSYATTPGYKAYRELYTTEEGSWFIREMINVFKERYEETDVINIMMAVRRNVEKCRTSEGGIQMTQDLLTLRKKFFL</sequence>
<dbReference type="Proteomes" id="UP000596742">
    <property type="component" value="Unassembled WGS sequence"/>
</dbReference>
<name>A0A8B6C826_MYTGA</name>
<dbReference type="EMBL" id="UYJE01001232">
    <property type="protein sequence ID" value="VDI00435.1"/>
    <property type="molecule type" value="Genomic_DNA"/>
</dbReference>
<dbReference type="GO" id="GO:0004197">
    <property type="term" value="F:cysteine-type endopeptidase activity"/>
    <property type="evidence" value="ECO:0007669"/>
    <property type="project" value="InterPro"/>
</dbReference>
<dbReference type="CDD" id="cd01670">
    <property type="entry name" value="Death"/>
    <property type="match status" value="1"/>
</dbReference>
<evidence type="ECO:0000256" key="1">
    <source>
        <dbReference type="ARBA" id="ARBA00010134"/>
    </source>
</evidence>
<proteinExistence type="inferred from homology"/>
<evidence type="ECO:0000313" key="7">
    <source>
        <dbReference type="Proteomes" id="UP000596742"/>
    </source>
</evidence>
<evidence type="ECO:0000256" key="3">
    <source>
        <dbReference type="SAM" id="MobiDB-lite"/>
    </source>
</evidence>
<dbReference type="AlphaFoldDB" id="A0A8B6C826"/>
<evidence type="ECO:0000259" key="4">
    <source>
        <dbReference type="PROSITE" id="PS50207"/>
    </source>
</evidence>
<dbReference type="InterPro" id="IPR015917">
    <property type="entry name" value="Pept_C14A"/>
</dbReference>
<dbReference type="Gene3D" id="1.10.533.10">
    <property type="entry name" value="Death Domain, Fas"/>
    <property type="match status" value="1"/>
</dbReference>